<dbReference type="AlphaFoldDB" id="K1PF05"/>
<dbReference type="SUPFAM" id="SSF81296">
    <property type="entry name" value="E set domains"/>
    <property type="match status" value="1"/>
</dbReference>
<gene>
    <name evidence="7" type="ORF">CGI_10002246</name>
</gene>
<evidence type="ECO:0000256" key="6">
    <source>
        <dbReference type="PIRSR" id="PIRSR625705-1"/>
    </source>
</evidence>
<dbReference type="GO" id="GO:0030203">
    <property type="term" value="P:glycosaminoglycan metabolic process"/>
    <property type="evidence" value="ECO:0007669"/>
    <property type="project" value="TreeGrafter"/>
</dbReference>
<dbReference type="Gene3D" id="2.60.40.10">
    <property type="entry name" value="Immunoglobulins"/>
    <property type="match status" value="1"/>
</dbReference>
<protein>
    <recommendedName>
        <fullName evidence="3">beta-N-acetylhexosaminidase</fullName>
        <ecNumber evidence="3">3.2.1.52</ecNumber>
    </recommendedName>
</protein>
<keyword evidence="5" id="KW-1015">Disulfide bond</keyword>
<evidence type="ECO:0000256" key="3">
    <source>
        <dbReference type="ARBA" id="ARBA00012663"/>
    </source>
</evidence>
<accession>K1PF05</accession>
<dbReference type="CDD" id="cd00037">
    <property type="entry name" value="CLECT"/>
    <property type="match status" value="1"/>
</dbReference>
<proteinExistence type="inferred from homology"/>
<dbReference type="PROSITE" id="PS00615">
    <property type="entry name" value="C_TYPE_LECTIN_1"/>
    <property type="match status" value="1"/>
</dbReference>
<dbReference type="InterPro" id="IPR014756">
    <property type="entry name" value="Ig_E-set"/>
</dbReference>
<feature type="active site" description="Proton donor" evidence="6">
    <location>
        <position position="197"/>
    </location>
</feature>
<dbReference type="InterPro" id="IPR001304">
    <property type="entry name" value="C-type_lectin-like"/>
</dbReference>
<evidence type="ECO:0000256" key="4">
    <source>
        <dbReference type="ARBA" id="ARBA00022801"/>
    </source>
</evidence>
<dbReference type="Pfam" id="PF00728">
    <property type="entry name" value="Glyco_hydro_20"/>
    <property type="match status" value="1"/>
</dbReference>
<dbReference type="PANTHER" id="PTHR22600">
    <property type="entry name" value="BETA-HEXOSAMINIDASE"/>
    <property type="match status" value="1"/>
</dbReference>
<name>K1PF05_MAGGI</name>
<dbReference type="PROSITE" id="PS50041">
    <property type="entry name" value="C_TYPE_LECTIN_2"/>
    <property type="match status" value="1"/>
</dbReference>
<evidence type="ECO:0000256" key="2">
    <source>
        <dbReference type="ARBA" id="ARBA00006285"/>
    </source>
</evidence>
<dbReference type="InterPro" id="IPR017853">
    <property type="entry name" value="GH"/>
</dbReference>
<dbReference type="InterPro" id="IPR025705">
    <property type="entry name" value="Beta_hexosaminidase_sua/sub"/>
</dbReference>
<dbReference type="PRINTS" id="PR00738">
    <property type="entry name" value="GLHYDRLASE20"/>
</dbReference>
<dbReference type="Gene3D" id="3.20.20.80">
    <property type="entry name" value="Glycosidases"/>
    <property type="match status" value="1"/>
</dbReference>
<dbReference type="InterPro" id="IPR016187">
    <property type="entry name" value="CTDL_fold"/>
</dbReference>
<dbReference type="Pfam" id="PF00059">
    <property type="entry name" value="Lectin_C"/>
    <property type="match status" value="1"/>
</dbReference>
<dbReference type="PANTHER" id="PTHR22600:SF57">
    <property type="entry name" value="BETA-N-ACETYLHEXOSAMINIDASE"/>
    <property type="match status" value="1"/>
</dbReference>
<dbReference type="Gene3D" id="3.10.100.10">
    <property type="entry name" value="Mannose-Binding Protein A, subunit A"/>
    <property type="match status" value="1"/>
</dbReference>
<dbReference type="InterPro" id="IPR016186">
    <property type="entry name" value="C-type_lectin-like/link_sf"/>
</dbReference>
<organism evidence="7">
    <name type="scientific">Magallana gigas</name>
    <name type="common">Pacific oyster</name>
    <name type="synonym">Crassostrea gigas</name>
    <dbReference type="NCBI Taxonomy" id="29159"/>
    <lineage>
        <taxon>Eukaryota</taxon>
        <taxon>Metazoa</taxon>
        <taxon>Spiralia</taxon>
        <taxon>Lophotrochozoa</taxon>
        <taxon>Mollusca</taxon>
        <taxon>Bivalvia</taxon>
        <taxon>Autobranchia</taxon>
        <taxon>Pteriomorphia</taxon>
        <taxon>Ostreida</taxon>
        <taxon>Ostreoidea</taxon>
        <taxon>Ostreidae</taxon>
        <taxon>Magallana</taxon>
    </lineage>
</organism>
<dbReference type="InterPro" id="IPR015883">
    <property type="entry name" value="Glyco_hydro_20_cat"/>
</dbReference>
<dbReference type="HOGENOM" id="CLU_392918_0_0_1"/>
<comment type="similarity">
    <text evidence="2">Belongs to the glycosyl hydrolase 20 family.</text>
</comment>
<dbReference type="InterPro" id="IPR013783">
    <property type="entry name" value="Ig-like_fold"/>
</dbReference>
<reference evidence="7" key="1">
    <citation type="journal article" date="2012" name="Nature">
        <title>The oyster genome reveals stress adaptation and complexity of shell formation.</title>
        <authorList>
            <person name="Zhang G."/>
            <person name="Fang X."/>
            <person name="Guo X."/>
            <person name="Li L."/>
            <person name="Luo R."/>
            <person name="Xu F."/>
            <person name="Yang P."/>
            <person name="Zhang L."/>
            <person name="Wang X."/>
            <person name="Qi H."/>
            <person name="Xiong Z."/>
            <person name="Que H."/>
            <person name="Xie Y."/>
            <person name="Holland P.W."/>
            <person name="Paps J."/>
            <person name="Zhu Y."/>
            <person name="Wu F."/>
            <person name="Chen Y."/>
            <person name="Wang J."/>
            <person name="Peng C."/>
            <person name="Meng J."/>
            <person name="Yang L."/>
            <person name="Liu J."/>
            <person name="Wen B."/>
            <person name="Zhang N."/>
            <person name="Huang Z."/>
            <person name="Zhu Q."/>
            <person name="Feng Y."/>
            <person name="Mount A."/>
            <person name="Hedgecock D."/>
            <person name="Xu Z."/>
            <person name="Liu Y."/>
            <person name="Domazet-Loso T."/>
            <person name="Du Y."/>
            <person name="Sun X."/>
            <person name="Zhang S."/>
            <person name="Liu B."/>
            <person name="Cheng P."/>
            <person name="Jiang X."/>
            <person name="Li J."/>
            <person name="Fan D."/>
            <person name="Wang W."/>
            <person name="Fu W."/>
            <person name="Wang T."/>
            <person name="Wang B."/>
            <person name="Zhang J."/>
            <person name="Peng Z."/>
            <person name="Li Y."/>
            <person name="Li N."/>
            <person name="Wang J."/>
            <person name="Chen M."/>
            <person name="He Y."/>
            <person name="Tan F."/>
            <person name="Song X."/>
            <person name="Zheng Q."/>
            <person name="Huang R."/>
            <person name="Yang H."/>
            <person name="Du X."/>
            <person name="Chen L."/>
            <person name="Yang M."/>
            <person name="Gaffney P.M."/>
            <person name="Wang S."/>
            <person name="Luo L."/>
            <person name="She Z."/>
            <person name="Ming Y."/>
            <person name="Huang W."/>
            <person name="Zhang S."/>
            <person name="Huang B."/>
            <person name="Zhang Y."/>
            <person name="Qu T."/>
            <person name="Ni P."/>
            <person name="Miao G."/>
            <person name="Wang J."/>
            <person name="Wang Q."/>
            <person name="Steinberg C.E."/>
            <person name="Wang H."/>
            <person name="Li N."/>
            <person name="Qian L."/>
            <person name="Zhang G."/>
            <person name="Li Y."/>
            <person name="Yang H."/>
            <person name="Liu X."/>
            <person name="Wang J."/>
            <person name="Yin Y."/>
            <person name="Wang J."/>
        </authorList>
    </citation>
    <scope>NUCLEOTIDE SEQUENCE [LARGE SCALE GENOMIC DNA]</scope>
    <source>
        <strain evidence="7">05x7-T-G4-1.051#20</strain>
    </source>
</reference>
<dbReference type="SMART" id="SM00034">
    <property type="entry name" value="CLECT"/>
    <property type="match status" value="1"/>
</dbReference>
<dbReference type="EMBL" id="JH816247">
    <property type="protein sequence ID" value="EKC22457.1"/>
    <property type="molecule type" value="Genomic_DNA"/>
</dbReference>
<evidence type="ECO:0000256" key="5">
    <source>
        <dbReference type="ARBA" id="ARBA00023157"/>
    </source>
</evidence>
<dbReference type="SUPFAM" id="SSF56436">
    <property type="entry name" value="C-type lectin-like"/>
    <property type="match status" value="1"/>
</dbReference>
<sequence length="702" mass="80628">MLDVARNFFPKEEVYKLLDAMATYKLNRFVFYLTEDEGWRLQIPGLPELTDVGAQRCHDLTENECIIPQHGSGSAKGGLGSGFYTVNDYKDILRYANDRHIEIIPEIDMPGNMHAGIKAMEARFRKYMQQGNNAAAEEYLLTDFADTTEYLSTLSIDNSINVCMDSTIAFIRYVIKAIKRMHEGIQPLKEYHFGADEKRGLWKTGPECQAFLQRTGIKDADELKKYFHHVMSNLTDSEGLNVAGWSWGDGATPYDRTDFPQNRDITVYSWENIWEEGNGDKAYKLANAGYKVVLSHASHLYMEHQYEPDPEERGSSWASRYIDSRRTFGYVPRNIYYNVDKDENGDPVTLEKICPNGNCLQLERPENIIGLLGPVWTEETRTAEQVHEMLFPRLISLAERAWHKATWEETDNTQERIQQTNMEWTSFAKSMAIKELGRLEKIGIQYRIPLPGARTSMGKLETNTIFPGLVVEYSTDDKQTWRTATTDTSIVGTNNDFSRVRCGILCLDDQCCEEFLYSASTRRCIGRHFMWFSSSSSDNAVYTTYEGMTSYKKGCETGWLEFKGHCYIEGQGHATWNDANLQCKKMCSHLVEIDSPDENDWLTMTMLKKENCGTYEYENCTSWTGGNDIQTEGSYMWDHSNTNINFTNWHPDEPSLIFPNDTLTRDCIDLLRTGLWNDRPCSYLNSFICEKFSDESELVILG</sequence>
<keyword evidence="4" id="KW-0378">Hydrolase</keyword>
<dbReference type="EC" id="3.2.1.52" evidence="3"/>
<dbReference type="InterPro" id="IPR018378">
    <property type="entry name" value="C-type_lectin_CS"/>
</dbReference>
<dbReference type="InterPro" id="IPR004867">
    <property type="entry name" value="CHB_C_dom"/>
</dbReference>
<dbReference type="GO" id="GO:0004563">
    <property type="term" value="F:beta-N-acetylhexosaminidase activity"/>
    <property type="evidence" value="ECO:0007669"/>
    <property type="project" value="UniProtKB-EC"/>
</dbReference>
<comment type="catalytic activity">
    <reaction evidence="1">
        <text>Hydrolysis of terminal non-reducing N-acetyl-D-hexosamine residues in N-acetyl-beta-D-hexosaminides.</text>
        <dbReference type="EC" id="3.2.1.52"/>
    </reaction>
</comment>
<evidence type="ECO:0000256" key="1">
    <source>
        <dbReference type="ARBA" id="ARBA00001231"/>
    </source>
</evidence>
<dbReference type="SUPFAM" id="SSF51445">
    <property type="entry name" value="(Trans)glycosidases"/>
    <property type="match status" value="1"/>
</dbReference>
<dbReference type="GO" id="GO:0005975">
    <property type="term" value="P:carbohydrate metabolic process"/>
    <property type="evidence" value="ECO:0007669"/>
    <property type="project" value="InterPro"/>
</dbReference>
<dbReference type="GO" id="GO:0016020">
    <property type="term" value="C:membrane"/>
    <property type="evidence" value="ECO:0007669"/>
    <property type="project" value="TreeGrafter"/>
</dbReference>
<dbReference type="InParanoid" id="K1PF05"/>
<dbReference type="Pfam" id="PF03174">
    <property type="entry name" value="CHB_HEX_C"/>
    <property type="match status" value="1"/>
</dbReference>
<evidence type="ECO:0000313" key="7">
    <source>
        <dbReference type="EMBL" id="EKC22457.1"/>
    </source>
</evidence>